<accession>A0A916YYD3</accession>
<reference evidence="3" key="2">
    <citation type="submission" date="2020-09" db="EMBL/GenBank/DDBJ databases">
        <authorList>
            <person name="Sun Q."/>
            <person name="Zhou Y."/>
        </authorList>
    </citation>
    <scope>NUCLEOTIDE SEQUENCE</scope>
    <source>
        <strain evidence="3">CGMCC 1.15178</strain>
    </source>
</reference>
<organism evidence="3 4">
    <name type="scientific">Paenibacillus nasutitermitis</name>
    <dbReference type="NCBI Taxonomy" id="1652958"/>
    <lineage>
        <taxon>Bacteria</taxon>
        <taxon>Bacillati</taxon>
        <taxon>Bacillota</taxon>
        <taxon>Bacilli</taxon>
        <taxon>Bacillales</taxon>
        <taxon>Paenibacillaceae</taxon>
        <taxon>Paenibacillus</taxon>
    </lineage>
</organism>
<gene>
    <name evidence="3" type="ORF">GCM10010911_26230</name>
</gene>
<dbReference type="Proteomes" id="UP000612456">
    <property type="component" value="Unassembled WGS sequence"/>
</dbReference>
<reference evidence="3" key="1">
    <citation type="journal article" date="2014" name="Int. J. Syst. Evol. Microbiol.">
        <title>Complete genome sequence of Corynebacterium casei LMG S-19264T (=DSM 44701T), isolated from a smear-ripened cheese.</title>
        <authorList>
            <consortium name="US DOE Joint Genome Institute (JGI-PGF)"/>
            <person name="Walter F."/>
            <person name="Albersmeier A."/>
            <person name="Kalinowski J."/>
            <person name="Ruckert C."/>
        </authorList>
    </citation>
    <scope>NUCLEOTIDE SEQUENCE</scope>
    <source>
        <strain evidence="3">CGMCC 1.15178</strain>
    </source>
</reference>
<evidence type="ECO:0008006" key="5">
    <source>
        <dbReference type="Google" id="ProtNLM"/>
    </source>
</evidence>
<protein>
    <recommendedName>
        <fullName evidence="5">Lipoprotein</fullName>
    </recommendedName>
</protein>
<dbReference type="PROSITE" id="PS51257">
    <property type="entry name" value="PROKAR_LIPOPROTEIN"/>
    <property type="match status" value="1"/>
</dbReference>
<dbReference type="EMBL" id="BMHP01000002">
    <property type="protein sequence ID" value="GGD67204.1"/>
    <property type="molecule type" value="Genomic_DNA"/>
</dbReference>
<evidence type="ECO:0000313" key="3">
    <source>
        <dbReference type="EMBL" id="GGD67204.1"/>
    </source>
</evidence>
<keyword evidence="2" id="KW-0732">Signal</keyword>
<dbReference type="AlphaFoldDB" id="A0A916YYD3"/>
<comment type="caution">
    <text evidence="3">The sequence shown here is derived from an EMBL/GenBank/DDBJ whole genome shotgun (WGS) entry which is preliminary data.</text>
</comment>
<evidence type="ECO:0000313" key="4">
    <source>
        <dbReference type="Proteomes" id="UP000612456"/>
    </source>
</evidence>
<feature type="chain" id="PRO_5039389779" description="Lipoprotein" evidence="2">
    <location>
        <begin position="19"/>
        <end position="319"/>
    </location>
</feature>
<dbReference type="RefSeq" id="WP_188992408.1">
    <property type="nucleotide sequence ID" value="NZ_BMHP01000002.1"/>
</dbReference>
<name>A0A916YYD3_9BACL</name>
<proteinExistence type="predicted"/>
<keyword evidence="4" id="KW-1185">Reference proteome</keyword>
<sequence>MWKIALLSLLLLTGCMNSGEKPAGTASEPSPGITAEPDHSGPDAAGKNSPGKEAPDNSDQTPEVDQPRLLDIAKLPHTFAFSDESGTRLLGYPAEKPDSMETVKQLNYAIGDNGNVVAVRFLNEQKYDDQDSGRQTARNFDHTAGMLFEITDGKAVPNESYYLVNDKDFPLDALAAIQPAEDYPAMDDALADKAAKQSGHQVELAAKLADIGGDKEFYFIKFKREGDQALASLVLKDGDTLAFKDFPAEYNESSTWRVDDGGEISPHVFSLMFAAESANGTVLGVKWLGFEGENQMLFMEDGQTLKELDISGGRYMSPE</sequence>
<feature type="region of interest" description="Disordered" evidence="1">
    <location>
        <begin position="20"/>
        <end position="64"/>
    </location>
</feature>
<evidence type="ECO:0000256" key="2">
    <source>
        <dbReference type="SAM" id="SignalP"/>
    </source>
</evidence>
<evidence type="ECO:0000256" key="1">
    <source>
        <dbReference type="SAM" id="MobiDB-lite"/>
    </source>
</evidence>
<feature type="signal peptide" evidence="2">
    <location>
        <begin position="1"/>
        <end position="18"/>
    </location>
</feature>